<comment type="caution">
    <text evidence="12">The sequence shown here is derived from an EMBL/GenBank/DDBJ whole genome shotgun (WGS) entry which is preliminary data.</text>
</comment>
<evidence type="ECO:0000256" key="1">
    <source>
        <dbReference type="ARBA" id="ARBA00004141"/>
    </source>
</evidence>
<dbReference type="EMBL" id="JARQWQ010000169">
    <property type="protein sequence ID" value="KAK2547747.1"/>
    <property type="molecule type" value="Genomic_DNA"/>
</dbReference>
<keyword evidence="4 10" id="KW-0732">Signal</keyword>
<feature type="transmembrane region" description="Helical" evidence="9">
    <location>
        <begin position="727"/>
        <end position="744"/>
    </location>
</feature>
<sequence length="775" mass="88377">MFVVHFITLILNLVLISHEQAIHPDLFLSPDDVNRLRQQATTTHRKIFARLATAAEDMKAKPSKYLPSRDWEKFASRWNEDHGNNFGALAMYCLINHTDLQAREVAFQFFDNFVSLPNWRVKASMVDDVPVAHSLVAMATAYDFLYQFLHVDLRGKALAKIANVTKELYERSFHISWGSQYIQNHVATNYVAMLIGALAVEQEIGEAKIWKLRAHLMLQRTMFLLNLVTDGSLEEGVAYGSYTTRSLTQYIFLAKRHLGIDLTDNAWLREHFWFLYRTILPGFTETVGIADSNLNWFYGPESQLVFLDNYVMRNGYGNWLVAEIQRKRLEDSNLRGTSAHRFCTLHTQYIFYDSSIPEVEPPNASIPQLHVFSDWGVVTYGGGALEKDGRKHTFLSFKTSVLHGRAINAIFRQKAFSWIEGSRNFNPGHEHPDQGSFVFAPQGVPFITEALYGPKYTWLNNALMFGPPSVETCSRFQEGQIGDCNHWLQYKADDTWLADAELMAASEKDRVVFASGEYSGWYRSSLGLKSVYRVVMLLNSGVLLVVDHIETRENSSTRYVSAFFHNRKAPFILENTRYGETIASITLDGRAHYVAWFNGYQGNSRVESQGTQYNAEAGMRETHFLNITTALAPKQTRLAYLFIAPGNDVTTPQLEEQETGVKVYLKINGLPHWLSIATNIEKRYKFLGFDGLAKIKIHTKPTIAFGRTGQVEHLSERHVSALLASEVYLGLLAWVFGISAFLCVQRCRRRWMGWNPRMCAIFFIGGMIIVCLFIK</sequence>
<keyword evidence="13" id="KW-1185">Reference proteome</keyword>
<keyword evidence="8" id="KW-0413">Isomerase</keyword>
<dbReference type="Gene3D" id="1.50.10.100">
    <property type="entry name" value="Chondroitin AC/alginate lyase"/>
    <property type="match status" value="1"/>
</dbReference>
<reference evidence="12" key="1">
    <citation type="journal article" date="2023" name="G3 (Bethesda)">
        <title>Whole genome assembly and annotation of the endangered Caribbean coral Acropora cervicornis.</title>
        <authorList>
            <person name="Selwyn J.D."/>
            <person name="Vollmer S.V."/>
        </authorList>
    </citation>
    <scope>NUCLEOTIDE SEQUENCE</scope>
    <source>
        <strain evidence="12">K2</strain>
    </source>
</reference>
<feature type="domain" description="Heparinase II N-terminal" evidence="11">
    <location>
        <begin position="115"/>
        <end position="330"/>
    </location>
</feature>
<evidence type="ECO:0000259" key="11">
    <source>
        <dbReference type="Pfam" id="PF16332"/>
    </source>
</evidence>
<comment type="similarity">
    <text evidence="2">Belongs to the dermatan-sulfate isomerase family.</text>
</comment>
<dbReference type="Gene3D" id="2.70.98.70">
    <property type="match status" value="1"/>
</dbReference>
<evidence type="ECO:0000313" key="12">
    <source>
        <dbReference type="EMBL" id="KAK2547747.1"/>
    </source>
</evidence>
<evidence type="ECO:0000256" key="9">
    <source>
        <dbReference type="SAM" id="Phobius"/>
    </source>
</evidence>
<evidence type="ECO:0000313" key="13">
    <source>
        <dbReference type="Proteomes" id="UP001249851"/>
    </source>
</evidence>
<evidence type="ECO:0000256" key="2">
    <source>
        <dbReference type="ARBA" id="ARBA00006556"/>
    </source>
</evidence>
<keyword evidence="5 9" id="KW-1133">Transmembrane helix</keyword>
<evidence type="ECO:0000256" key="8">
    <source>
        <dbReference type="ARBA" id="ARBA00023235"/>
    </source>
</evidence>
<dbReference type="GO" id="GO:0016020">
    <property type="term" value="C:membrane"/>
    <property type="evidence" value="ECO:0007669"/>
    <property type="project" value="UniProtKB-SubCell"/>
</dbReference>
<dbReference type="InterPro" id="IPR008929">
    <property type="entry name" value="Chondroitin_lyas"/>
</dbReference>
<evidence type="ECO:0000256" key="6">
    <source>
        <dbReference type="ARBA" id="ARBA00023136"/>
    </source>
</evidence>
<keyword evidence="6 9" id="KW-0472">Membrane</keyword>
<dbReference type="InterPro" id="IPR052447">
    <property type="entry name" value="Dermatan-Sulfate_Isomerase"/>
</dbReference>
<evidence type="ECO:0000256" key="5">
    <source>
        <dbReference type="ARBA" id="ARBA00022989"/>
    </source>
</evidence>
<accession>A0AAD9PRJ1</accession>
<evidence type="ECO:0000256" key="7">
    <source>
        <dbReference type="ARBA" id="ARBA00023180"/>
    </source>
</evidence>
<feature type="chain" id="PRO_5041936366" evidence="10">
    <location>
        <begin position="22"/>
        <end position="775"/>
    </location>
</feature>
<dbReference type="Pfam" id="PF16332">
    <property type="entry name" value="DUF4962"/>
    <property type="match status" value="1"/>
</dbReference>
<dbReference type="AlphaFoldDB" id="A0AAD9PRJ1"/>
<dbReference type="SUPFAM" id="SSF48230">
    <property type="entry name" value="Chondroitin AC/alginate lyase"/>
    <property type="match status" value="1"/>
</dbReference>
<evidence type="ECO:0000256" key="4">
    <source>
        <dbReference type="ARBA" id="ARBA00022729"/>
    </source>
</evidence>
<evidence type="ECO:0000256" key="3">
    <source>
        <dbReference type="ARBA" id="ARBA00022692"/>
    </source>
</evidence>
<evidence type="ECO:0000256" key="10">
    <source>
        <dbReference type="SAM" id="SignalP"/>
    </source>
</evidence>
<keyword evidence="3 9" id="KW-0812">Transmembrane</keyword>
<comment type="subcellular location">
    <subcellularLocation>
        <location evidence="1">Membrane</location>
        <topology evidence="1">Multi-pass membrane protein</topology>
    </subcellularLocation>
</comment>
<dbReference type="GO" id="GO:0047757">
    <property type="term" value="F:chondroitin-glucuronate 5-epimerase activity"/>
    <property type="evidence" value="ECO:0007669"/>
    <property type="project" value="TreeGrafter"/>
</dbReference>
<dbReference type="PANTHER" id="PTHR15532">
    <property type="match status" value="1"/>
</dbReference>
<feature type="transmembrane region" description="Helical" evidence="9">
    <location>
        <begin position="756"/>
        <end position="774"/>
    </location>
</feature>
<protein>
    <submittedName>
        <fullName evidence="12">Dermatan-sulfate epimerase-like protein</fullName>
    </submittedName>
</protein>
<name>A0AAD9PRJ1_ACRCE</name>
<dbReference type="PANTHER" id="PTHR15532:SF5">
    <property type="entry name" value="SULFOTRANSFERASE DOMAIN-CONTAINING PROTEIN"/>
    <property type="match status" value="1"/>
</dbReference>
<organism evidence="12 13">
    <name type="scientific">Acropora cervicornis</name>
    <name type="common">Staghorn coral</name>
    <dbReference type="NCBI Taxonomy" id="6130"/>
    <lineage>
        <taxon>Eukaryota</taxon>
        <taxon>Metazoa</taxon>
        <taxon>Cnidaria</taxon>
        <taxon>Anthozoa</taxon>
        <taxon>Hexacorallia</taxon>
        <taxon>Scleractinia</taxon>
        <taxon>Astrocoeniina</taxon>
        <taxon>Acroporidae</taxon>
        <taxon>Acropora</taxon>
    </lineage>
</organism>
<proteinExistence type="inferred from homology"/>
<keyword evidence="7" id="KW-0325">Glycoprotein</keyword>
<dbReference type="Proteomes" id="UP001249851">
    <property type="component" value="Unassembled WGS sequence"/>
</dbReference>
<reference evidence="12" key="2">
    <citation type="journal article" date="2023" name="Science">
        <title>Genomic signatures of disease resistance in endangered staghorn corals.</title>
        <authorList>
            <person name="Vollmer S.V."/>
            <person name="Selwyn J.D."/>
            <person name="Despard B.A."/>
            <person name="Roesel C.L."/>
        </authorList>
    </citation>
    <scope>NUCLEOTIDE SEQUENCE</scope>
    <source>
        <strain evidence="12">K2</strain>
    </source>
</reference>
<gene>
    <name evidence="12" type="ORF">P5673_032215</name>
</gene>
<dbReference type="InterPro" id="IPR032518">
    <property type="entry name" value="HepII_N"/>
</dbReference>
<feature type="signal peptide" evidence="10">
    <location>
        <begin position="1"/>
        <end position="21"/>
    </location>
</feature>